<keyword evidence="2" id="KW-0012">Acyltransferase</keyword>
<dbReference type="GeneID" id="95355369"/>
<dbReference type="InterPro" id="IPR051531">
    <property type="entry name" value="N-acetyltransferase"/>
</dbReference>
<dbReference type="EMBL" id="BNBO01000032">
    <property type="protein sequence ID" value="GHH77127.1"/>
    <property type="molecule type" value="Genomic_DNA"/>
</dbReference>
<protein>
    <submittedName>
        <fullName evidence="5">Ribosomal-protein-alanine N-acetyltransferase</fullName>
    </submittedName>
</protein>
<comment type="caution">
    <text evidence="5">The sequence shown here is derived from an EMBL/GenBank/DDBJ whole genome shotgun (WGS) entry which is preliminary data.</text>
</comment>
<keyword evidence="6" id="KW-1185">Reference proteome</keyword>
<dbReference type="InterPro" id="IPR016181">
    <property type="entry name" value="Acyl_CoA_acyltransferase"/>
</dbReference>
<evidence type="ECO:0000256" key="2">
    <source>
        <dbReference type="ARBA" id="ARBA00023315"/>
    </source>
</evidence>
<dbReference type="Gene3D" id="3.40.630.30">
    <property type="match status" value="1"/>
</dbReference>
<dbReference type="PANTHER" id="PTHR43792">
    <property type="entry name" value="GNAT FAMILY, PUTATIVE (AFU_ORTHOLOGUE AFUA_3G00765)-RELATED-RELATED"/>
    <property type="match status" value="1"/>
</dbReference>
<dbReference type="PANTHER" id="PTHR43792:SF8">
    <property type="entry name" value="[RIBOSOMAL PROTEIN US5]-ALANINE N-ACETYLTRANSFERASE"/>
    <property type="match status" value="1"/>
</dbReference>
<gene>
    <name evidence="5" type="ORF">GCM10018781_49960</name>
</gene>
<dbReference type="GO" id="GO:0005737">
    <property type="term" value="C:cytoplasm"/>
    <property type="evidence" value="ECO:0007669"/>
    <property type="project" value="TreeGrafter"/>
</dbReference>
<name>A0A919KY49_9ACTN</name>
<dbReference type="AlphaFoldDB" id="A0A919KY49"/>
<dbReference type="RefSeq" id="WP_190213142.1">
    <property type="nucleotide sequence ID" value="NZ_BNBO01000032.1"/>
</dbReference>
<evidence type="ECO:0000313" key="6">
    <source>
        <dbReference type="Proteomes" id="UP000617734"/>
    </source>
</evidence>
<evidence type="ECO:0000256" key="1">
    <source>
        <dbReference type="ARBA" id="ARBA00022679"/>
    </source>
</evidence>
<reference evidence="5" key="2">
    <citation type="submission" date="2020-09" db="EMBL/GenBank/DDBJ databases">
        <authorList>
            <person name="Sun Q."/>
            <person name="Ohkuma M."/>
        </authorList>
    </citation>
    <scope>NUCLEOTIDE SEQUENCE</scope>
    <source>
        <strain evidence="5">JCM 4646</strain>
    </source>
</reference>
<organism evidence="5 6">
    <name type="scientific">Kitasatospora indigofera</name>
    <dbReference type="NCBI Taxonomy" id="67307"/>
    <lineage>
        <taxon>Bacteria</taxon>
        <taxon>Bacillati</taxon>
        <taxon>Actinomycetota</taxon>
        <taxon>Actinomycetes</taxon>
        <taxon>Kitasatosporales</taxon>
        <taxon>Streptomycetaceae</taxon>
        <taxon>Kitasatospora</taxon>
    </lineage>
</organism>
<dbReference type="Proteomes" id="UP000617734">
    <property type="component" value="Unassembled WGS sequence"/>
</dbReference>
<comment type="similarity">
    <text evidence="3">Belongs to the acetyltransferase family. RimJ subfamily.</text>
</comment>
<keyword evidence="1" id="KW-0808">Transferase</keyword>
<accession>A0A919KY49</accession>
<dbReference type="GO" id="GO:0008999">
    <property type="term" value="F:protein-N-terminal-alanine acetyltransferase activity"/>
    <property type="evidence" value="ECO:0007669"/>
    <property type="project" value="TreeGrafter"/>
</dbReference>
<dbReference type="SUPFAM" id="SSF55729">
    <property type="entry name" value="Acyl-CoA N-acyltransferases (Nat)"/>
    <property type="match status" value="1"/>
</dbReference>
<sequence length="196" mass="21691">MTDTVVTSLDIRALRAADSTAVADLYLHDRHFLRMWEPEEADEFFTGPGQREAVESTLRECASGRMLAWVIVAGGEIVGRVNLNNLAMGPLRSCSIGYWVAQRYGGRGYASFAVESALDIAFHDLGLHRVDAFARLDNARSLRVLEKNGFRTVGVSRGHLHVGGRWQDEIYLQKLAPWDDGVQLEPAFATSILGES</sequence>
<reference evidence="5" key="1">
    <citation type="journal article" date="2014" name="Int. J. Syst. Evol. Microbiol.">
        <title>Complete genome sequence of Corynebacterium casei LMG S-19264T (=DSM 44701T), isolated from a smear-ripened cheese.</title>
        <authorList>
            <consortium name="US DOE Joint Genome Institute (JGI-PGF)"/>
            <person name="Walter F."/>
            <person name="Albersmeier A."/>
            <person name="Kalinowski J."/>
            <person name="Ruckert C."/>
        </authorList>
    </citation>
    <scope>NUCLEOTIDE SEQUENCE</scope>
    <source>
        <strain evidence="5">JCM 4646</strain>
    </source>
</reference>
<evidence type="ECO:0000313" key="5">
    <source>
        <dbReference type="EMBL" id="GHH77127.1"/>
    </source>
</evidence>
<dbReference type="Pfam" id="PF13302">
    <property type="entry name" value="Acetyltransf_3"/>
    <property type="match status" value="1"/>
</dbReference>
<proteinExistence type="inferred from homology"/>
<evidence type="ECO:0000256" key="3">
    <source>
        <dbReference type="ARBA" id="ARBA00038502"/>
    </source>
</evidence>
<dbReference type="InterPro" id="IPR000182">
    <property type="entry name" value="GNAT_dom"/>
</dbReference>
<feature type="domain" description="N-acetyltransferase" evidence="4">
    <location>
        <begin position="9"/>
        <end position="177"/>
    </location>
</feature>
<evidence type="ECO:0000259" key="4">
    <source>
        <dbReference type="PROSITE" id="PS51186"/>
    </source>
</evidence>
<dbReference type="PROSITE" id="PS51186">
    <property type="entry name" value="GNAT"/>
    <property type="match status" value="1"/>
</dbReference>